<feature type="region of interest" description="Disordered" evidence="1">
    <location>
        <begin position="75"/>
        <end position="103"/>
    </location>
</feature>
<keyword evidence="3" id="KW-1185">Reference proteome</keyword>
<name>A0ABZ1AT69_9ACTN</name>
<organism evidence="2 3">
    <name type="scientific">Blastococcus brunescens</name>
    <dbReference type="NCBI Taxonomy" id="1564165"/>
    <lineage>
        <taxon>Bacteria</taxon>
        <taxon>Bacillati</taxon>
        <taxon>Actinomycetota</taxon>
        <taxon>Actinomycetes</taxon>
        <taxon>Geodermatophilales</taxon>
        <taxon>Geodermatophilaceae</taxon>
        <taxon>Blastococcus</taxon>
    </lineage>
</organism>
<sequence>MMVRPLRVHDGPGAIVVVEPADAATDTSLWPTPPAGGVEQAQLSLLPPSLPLLPDVHLSGSYHRASVDELAGATGSTRWRSGPAGWRSSWATRSATACPPPAR</sequence>
<gene>
    <name evidence="2" type="ORF">U6N30_16715</name>
</gene>
<dbReference type="EMBL" id="CP141261">
    <property type="protein sequence ID" value="WRL61770.1"/>
    <property type="molecule type" value="Genomic_DNA"/>
</dbReference>
<accession>A0ABZ1AT69</accession>
<dbReference type="RefSeq" id="WP_324273131.1">
    <property type="nucleotide sequence ID" value="NZ_CP141261.1"/>
</dbReference>
<proteinExistence type="predicted"/>
<evidence type="ECO:0000313" key="2">
    <source>
        <dbReference type="EMBL" id="WRL61770.1"/>
    </source>
</evidence>
<protein>
    <submittedName>
        <fullName evidence="2">Uncharacterized protein</fullName>
    </submittedName>
</protein>
<dbReference type="Proteomes" id="UP001324287">
    <property type="component" value="Chromosome"/>
</dbReference>
<evidence type="ECO:0000256" key="1">
    <source>
        <dbReference type="SAM" id="MobiDB-lite"/>
    </source>
</evidence>
<reference evidence="2 3" key="1">
    <citation type="submission" date="2023-12" db="EMBL/GenBank/DDBJ databases">
        <title>Blastococcus brunescens sp. nov., an actonobacterium isolated from sandstone collected in sahara desert.</title>
        <authorList>
            <person name="Gtari M."/>
            <person name="Ghodhbane F."/>
        </authorList>
    </citation>
    <scope>NUCLEOTIDE SEQUENCE [LARGE SCALE GENOMIC DNA]</scope>
    <source>
        <strain evidence="2 3">BMG 8361</strain>
    </source>
</reference>
<evidence type="ECO:0000313" key="3">
    <source>
        <dbReference type="Proteomes" id="UP001324287"/>
    </source>
</evidence>